<dbReference type="GO" id="GO:0005829">
    <property type="term" value="C:cytosol"/>
    <property type="evidence" value="ECO:0007669"/>
    <property type="project" value="TreeGrafter"/>
</dbReference>
<proteinExistence type="predicted"/>
<dbReference type="RefSeq" id="WP_152067712.1">
    <property type="nucleotide sequence ID" value="NZ_CABWIF010000011.1"/>
</dbReference>
<dbReference type="Pfam" id="PF03796">
    <property type="entry name" value="DnaB_C"/>
    <property type="match status" value="1"/>
</dbReference>
<evidence type="ECO:0000256" key="1">
    <source>
        <dbReference type="SAM" id="MobiDB-lite"/>
    </source>
</evidence>
<name>A0A5K1IVT5_9ACTN</name>
<feature type="compositionally biased region" description="Acidic residues" evidence="1">
    <location>
        <begin position="118"/>
        <end position="136"/>
    </location>
</feature>
<evidence type="ECO:0000313" key="3">
    <source>
        <dbReference type="EMBL" id="VWL93073.1"/>
    </source>
</evidence>
<dbReference type="GO" id="GO:0003678">
    <property type="term" value="F:DNA helicase activity"/>
    <property type="evidence" value="ECO:0007669"/>
    <property type="project" value="InterPro"/>
</dbReference>
<feature type="region of interest" description="Disordered" evidence="1">
    <location>
        <begin position="84"/>
        <end position="136"/>
    </location>
</feature>
<feature type="domain" description="SF4 helicase" evidence="2">
    <location>
        <begin position="420"/>
        <end position="544"/>
    </location>
</feature>
<dbReference type="GO" id="GO:0005524">
    <property type="term" value="F:ATP binding"/>
    <property type="evidence" value="ECO:0007669"/>
    <property type="project" value="InterPro"/>
</dbReference>
<protein>
    <recommendedName>
        <fullName evidence="2">SF4 helicase domain-containing protein</fullName>
    </recommendedName>
</protein>
<dbReference type="Proteomes" id="UP000368032">
    <property type="component" value="Unassembled WGS sequence"/>
</dbReference>
<evidence type="ECO:0000259" key="2">
    <source>
        <dbReference type="Pfam" id="PF03796"/>
    </source>
</evidence>
<dbReference type="AlphaFoldDB" id="A0A5K1IVT5"/>
<dbReference type="EMBL" id="CABWIF010000011">
    <property type="protein sequence ID" value="VWL93073.1"/>
    <property type="molecule type" value="Genomic_DNA"/>
</dbReference>
<dbReference type="SUPFAM" id="SSF52540">
    <property type="entry name" value="P-loop containing nucleoside triphosphate hydrolases"/>
    <property type="match status" value="1"/>
</dbReference>
<accession>A0A5K1IVT5</accession>
<evidence type="ECO:0000313" key="4">
    <source>
        <dbReference type="Proteomes" id="UP000368032"/>
    </source>
</evidence>
<reference evidence="3 4" key="1">
    <citation type="submission" date="2019-10" db="EMBL/GenBank/DDBJ databases">
        <authorList>
            <person name="Wolf R A."/>
        </authorList>
    </citation>
    <scope>NUCLEOTIDE SEQUENCE [LARGE SCALE GENOMIC DNA]</scope>
    <source>
        <strain evidence="3">Collinsella_aerofaciens_DSM_13712</strain>
    </source>
</reference>
<dbReference type="InterPro" id="IPR027417">
    <property type="entry name" value="P-loop_NTPase"/>
</dbReference>
<dbReference type="InterPro" id="IPR007694">
    <property type="entry name" value="DNA_helicase_DnaB-like_C"/>
</dbReference>
<organism evidence="3 4">
    <name type="scientific">Collinsella aerofaciens</name>
    <dbReference type="NCBI Taxonomy" id="74426"/>
    <lineage>
        <taxon>Bacteria</taxon>
        <taxon>Bacillati</taxon>
        <taxon>Actinomycetota</taxon>
        <taxon>Coriobacteriia</taxon>
        <taxon>Coriobacteriales</taxon>
        <taxon>Coriobacteriaceae</taxon>
        <taxon>Collinsella</taxon>
    </lineage>
</organism>
<feature type="compositionally biased region" description="Basic and acidic residues" evidence="1">
    <location>
        <begin position="91"/>
        <end position="114"/>
    </location>
</feature>
<dbReference type="PANTHER" id="PTHR30153:SF2">
    <property type="entry name" value="REPLICATIVE DNA HELICASE"/>
    <property type="match status" value="1"/>
</dbReference>
<dbReference type="Gene3D" id="3.40.50.300">
    <property type="entry name" value="P-loop containing nucleotide triphosphate hydrolases"/>
    <property type="match status" value="2"/>
</dbReference>
<sequence length="561" mass="64024">MDETERERSRREKFAFVDDVFERLTAMGITDLKTRVDIAEHEWYLFTLNCEYYEQERLKRYLERERQREIERECLWLMDEEEAARQVETPSTDHDEKQESATDHDQHPEGEKQGDGGAELETDTTEGDGNEPDNETAESLELLAEIDGMLSGVADVTRTAAANAIPRLKTGIKTLDEALGGGLYEGLHVLMAPPSEGKTSHSLFMCLKALSEDANKWGIDDLVLYWGLDTSESDVRARLASCVSMLKRKELGIEPFAYKDVPSDELIRLNQLMNDVERYRKNPANHERELRECKEAIKEIMGGTVGDYLKATHKVEEMVHGRFDNAGFKFMRPTDSTRNDLDKIFSGWNRQWYLDRDMGEKLTDYLELEPLVNEYGEEDWEKTFDIFYDETLSFSKLVGKGLIGRIPAGDEVELLLSYLHTENVRLCVVDYLKLLKIAPKNGKGDEQQRKDRIIELLSDTAMEKKIPIVLICDMSKTGAQSDRPDMMNASGSSTLQYKAETITEMRTKKKGQGENTVELHVEKNKRGKPCTVKLKYAPAYNCFAEVKEAEQEGAGTAREGR</sequence>
<dbReference type="PANTHER" id="PTHR30153">
    <property type="entry name" value="REPLICATIVE DNA HELICASE DNAB"/>
    <property type="match status" value="1"/>
</dbReference>
<dbReference type="GO" id="GO:0006260">
    <property type="term" value="P:DNA replication"/>
    <property type="evidence" value="ECO:0007669"/>
    <property type="project" value="InterPro"/>
</dbReference>
<gene>
    <name evidence="3" type="ORF">CKJAJONC_00055</name>
</gene>